<evidence type="ECO:0000313" key="1">
    <source>
        <dbReference type="EMBL" id="GBO99820.1"/>
    </source>
</evidence>
<organism evidence="1 2">
    <name type="scientific">Eumeta variegata</name>
    <name type="common">Bagworm moth</name>
    <name type="synonym">Eumeta japonica</name>
    <dbReference type="NCBI Taxonomy" id="151549"/>
    <lineage>
        <taxon>Eukaryota</taxon>
        <taxon>Metazoa</taxon>
        <taxon>Ecdysozoa</taxon>
        <taxon>Arthropoda</taxon>
        <taxon>Hexapoda</taxon>
        <taxon>Insecta</taxon>
        <taxon>Pterygota</taxon>
        <taxon>Neoptera</taxon>
        <taxon>Endopterygota</taxon>
        <taxon>Lepidoptera</taxon>
        <taxon>Glossata</taxon>
        <taxon>Ditrysia</taxon>
        <taxon>Tineoidea</taxon>
        <taxon>Psychidae</taxon>
        <taxon>Oiketicinae</taxon>
        <taxon>Eumeta</taxon>
    </lineage>
</organism>
<comment type="caution">
    <text evidence="1">The sequence shown here is derived from an EMBL/GenBank/DDBJ whole genome shotgun (WGS) entry which is preliminary data.</text>
</comment>
<accession>A0A4C1SFE9</accession>
<sequence length="155" mass="17581">MVIAAHGHVQPQMSPVRYLLLCKNRIHDEWKMRVMEGECGDDKGVVTMAALRRPLSTPPRSKLINELYKLIHSLLQLALRTAHTLYFGVCGNSGTVLDFNPDHALHYNTDPILDFDFGPVFNFSPGPRSRSYLRPTLNSETIHDSSLYEIKTQSM</sequence>
<keyword evidence="2" id="KW-1185">Reference proteome</keyword>
<protein>
    <submittedName>
        <fullName evidence="1">Uncharacterized protein</fullName>
    </submittedName>
</protein>
<gene>
    <name evidence="1" type="ORF">EVAR_74225_1</name>
</gene>
<reference evidence="1 2" key="1">
    <citation type="journal article" date="2019" name="Commun. Biol.">
        <title>The bagworm genome reveals a unique fibroin gene that provides high tensile strength.</title>
        <authorList>
            <person name="Kono N."/>
            <person name="Nakamura H."/>
            <person name="Ohtoshi R."/>
            <person name="Tomita M."/>
            <person name="Numata K."/>
            <person name="Arakawa K."/>
        </authorList>
    </citation>
    <scope>NUCLEOTIDE SEQUENCE [LARGE SCALE GENOMIC DNA]</scope>
</reference>
<dbReference type="AlphaFoldDB" id="A0A4C1SFE9"/>
<name>A0A4C1SFE9_EUMVA</name>
<dbReference type="Proteomes" id="UP000299102">
    <property type="component" value="Unassembled WGS sequence"/>
</dbReference>
<evidence type="ECO:0000313" key="2">
    <source>
        <dbReference type="Proteomes" id="UP000299102"/>
    </source>
</evidence>
<proteinExistence type="predicted"/>
<dbReference type="EMBL" id="BGZK01000004">
    <property type="protein sequence ID" value="GBO99820.1"/>
    <property type="molecule type" value="Genomic_DNA"/>
</dbReference>